<dbReference type="GO" id="GO:0006417">
    <property type="term" value="P:regulation of translation"/>
    <property type="evidence" value="ECO:0007669"/>
    <property type="project" value="UniProtKB-KW"/>
</dbReference>
<dbReference type="STRING" id="7918.ENSLOCP00000014432"/>
<protein>
    <recommendedName>
        <fullName evidence="8">Translational activator of cytochrome c oxidase 1</fullName>
    </recommendedName>
    <alternativeName>
        <fullName evidence="9">Coiled-coil domain-containing protein 44</fullName>
    </alternativeName>
</protein>
<dbReference type="AlphaFoldDB" id="W5N1C3"/>
<comment type="function">
    <text evidence="7">Acts as a translational activator of mitochondrially-encoded cytochrome c oxidase 1.</text>
</comment>
<keyword evidence="5" id="KW-0496">Mitochondrion</keyword>
<name>W5N1C3_LEPOC</name>
<dbReference type="InterPro" id="IPR026564">
    <property type="entry name" value="Transcrip_reg_TACO1-like_dom3"/>
</dbReference>
<evidence type="ECO:0000256" key="1">
    <source>
        <dbReference type="ARBA" id="ARBA00004173"/>
    </source>
</evidence>
<evidence type="ECO:0000313" key="13">
    <source>
        <dbReference type="Proteomes" id="UP000018468"/>
    </source>
</evidence>
<dbReference type="EMBL" id="AHAT01023008">
    <property type="status" value="NOT_ANNOTATED_CDS"/>
    <property type="molecule type" value="Genomic_DNA"/>
</dbReference>
<evidence type="ECO:0000256" key="7">
    <source>
        <dbReference type="ARBA" id="ARBA00053642"/>
    </source>
</evidence>
<dbReference type="GO" id="GO:0005739">
    <property type="term" value="C:mitochondrion"/>
    <property type="evidence" value="ECO:0000318"/>
    <property type="project" value="GO_Central"/>
</dbReference>
<evidence type="ECO:0000256" key="4">
    <source>
        <dbReference type="ARBA" id="ARBA00023054"/>
    </source>
</evidence>
<evidence type="ECO:0000256" key="3">
    <source>
        <dbReference type="ARBA" id="ARBA00022845"/>
    </source>
</evidence>
<keyword evidence="6" id="KW-0010">Activator</keyword>
<dbReference type="Pfam" id="PF01709">
    <property type="entry name" value="Transcrip_reg"/>
    <property type="match status" value="1"/>
</dbReference>
<dbReference type="SUPFAM" id="SSF75625">
    <property type="entry name" value="YebC-like"/>
    <property type="match status" value="1"/>
</dbReference>
<evidence type="ECO:0000256" key="5">
    <source>
        <dbReference type="ARBA" id="ARBA00023128"/>
    </source>
</evidence>
<dbReference type="GeneTree" id="ENSGT00390000012820"/>
<evidence type="ECO:0000256" key="2">
    <source>
        <dbReference type="ARBA" id="ARBA00008724"/>
    </source>
</evidence>
<comment type="subcellular location">
    <subcellularLocation>
        <location evidence="1">Mitochondrion</location>
    </subcellularLocation>
</comment>
<reference evidence="12" key="3">
    <citation type="submission" date="2025-09" db="UniProtKB">
        <authorList>
            <consortium name="Ensembl"/>
        </authorList>
    </citation>
    <scope>IDENTIFICATION</scope>
</reference>
<keyword evidence="3" id="KW-0810">Translation regulation</keyword>
<dbReference type="Pfam" id="PF20772">
    <property type="entry name" value="TACO1_YebC_N"/>
    <property type="match status" value="1"/>
</dbReference>
<dbReference type="HOGENOM" id="CLU_062974_1_0_1"/>
<organism evidence="12 13">
    <name type="scientific">Lepisosteus oculatus</name>
    <name type="common">Spotted gar</name>
    <dbReference type="NCBI Taxonomy" id="7918"/>
    <lineage>
        <taxon>Eukaryota</taxon>
        <taxon>Metazoa</taxon>
        <taxon>Chordata</taxon>
        <taxon>Craniata</taxon>
        <taxon>Vertebrata</taxon>
        <taxon>Euteleostomi</taxon>
        <taxon>Actinopterygii</taxon>
        <taxon>Neopterygii</taxon>
        <taxon>Holostei</taxon>
        <taxon>Semionotiformes</taxon>
        <taxon>Lepisosteidae</taxon>
        <taxon>Lepisosteus</taxon>
    </lineage>
</organism>
<dbReference type="eggNOG" id="KOG2972">
    <property type="taxonomic scope" value="Eukaryota"/>
</dbReference>
<dbReference type="Bgee" id="ENSLOCG00000011738">
    <property type="expression patterns" value="Expressed in intestine and 13 other cell types or tissues"/>
</dbReference>
<dbReference type="Gene3D" id="3.30.70.980">
    <property type="match status" value="2"/>
</dbReference>
<dbReference type="Ensembl" id="ENSLOCT00000014461.1">
    <property type="protein sequence ID" value="ENSLOCP00000014432.1"/>
    <property type="gene ID" value="ENSLOCG00000011738.1"/>
</dbReference>
<dbReference type="FunFam" id="3.30.70.980:FF:000008">
    <property type="entry name" value="Translational activator of cytochrome c oxidase 1"/>
    <property type="match status" value="1"/>
</dbReference>
<dbReference type="OMA" id="NFDIPDE"/>
<keyword evidence="13" id="KW-1185">Reference proteome</keyword>
<dbReference type="Proteomes" id="UP000018468">
    <property type="component" value="Linkage group LG15"/>
</dbReference>
<evidence type="ECO:0000259" key="10">
    <source>
        <dbReference type="Pfam" id="PF01709"/>
    </source>
</evidence>
<dbReference type="FunCoup" id="W5N1C3">
    <property type="interactions" value="478"/>
</dbReference>
<reference evidence="12" key="2">
    <citation type="submission" date="2025-08" db="UniProtKB">
        <authorList>
            <consortium name="Ensembl"/>
        </authorList>
    </citation>
    <scope>IDENTIFICATION</scope>
</reference>
<comment type="similarity">
    <text evidence="2">Belongs to the TACO1 family.</text>
</comment>
<evidence type="ECO:0000313" key="12">
    <source>
        <dbReference type="Ensembl" id="ENSLOCP00000014432.1"/>
    </source>
</evidence>
<dbReference type="PANTHER" id="PTHR12532:SF0">
    <property type="entry name" value="TRANSLATIONAL ACTIVATOR OF CYTOCHROME C OXIDASE 1"/>
    <property type="match status" value="1"/>
</dbReference>
<dbReference type="InterPro" id="IPR029072">
    <property type="entry name" value="YebC-like"/>
</dbReference>
<accession>W5N1C3</accession>
<dbReference type="FunFam" id="1.10.10.200:FF:000002">
    <property type="entry name" value="Probable transcriptional regulatory protein CLM62_37755"/>
    <property type="match status" value="1"/>
</dbReference>
<dbReference type="InterPro" id="IPR049083">
    <property type="entry name" value="TACO1_YebC_N"/>
</dbReference>
<evidence type="ECO:0000259" key="11">
    <source>
        <dbReference type="Pfam" id="PF20772"/>
    </source>
</evidence>
<dbReference type="InterPro" id="IPR002876">
    <property type="entry name" value="Transcrip_reg_TACO1-like"/>
</dbReference>
<dbReference type="HAMAP" id="MF_00693">
    <property type="entry name" value="Transcrip_reg_TACO1"/>
    <property type="match status" value="1"/>
</dbReference>
<keyword evidence="4" id="KW-0175">Coiled coil</keyword>
<dbReference type="InterPro" id="IPR048300">
    <property type="entry name" value="TACO1_YebC-like_2nd/3rd_dom"/>
</dbReference>
<evidence type="ECO:0000256" key="9">
    <source>
        <dbReference type="ARBA" id="ARBA00075676"/>
    </source>
</evidence>
<dbReference type="Gene3D" id="1.10.10.200">
    <property type="match status" value="1"/>
</dbReference>
<evidence type="ECO:0000256" key="8">
    <source>
        <dbReference type="ARBA" id="ARBA00073666"/>
    </source>
</evidence>
<feature type="domain" description="TACO1/YebC-like second and third" evidence="10">
    <location>
        <begin position="147"/>
        <end position="306"/>
    </location>
</feature>
<dbReference type="InParanoid" id="W5N1C3"/>
<proteinExistence type="inferred from homology"/>
<dbReference type="InterPro" id="IPR017856">
    <property type="entry name" value="Integrase-like_N"/>
</dbReference>
<reference evidence="13" key="1">
    <citation type="submission" date="2011-12" db="EMBL/GenBank/DDBJ databases">
        <title>The Draft Genome of Lepisosteus oculatus.</title>
        <authorList>
            <consortium name="The Broad Institute Genome Assembly &amp; Analysis Group"/>
            <consortium name="Computational R&amp;D Group"/>
            <consortium name="and Sequencing Platform"/>
            <person name="Di Palma F."/>
            <person name="Alfoldi J."/>
            <person name="Johnson J."/>
            <person name="Berlin A."/>
            <person name="Gnerre S."/>
            <person name="Jaffe D."/>
            <person name="MacCallum I."/>
            <person name="Young S."/>
            <person name="Walker B.J."/>
            <person name="Lander E.S."/>
            <person name="Lindblad-Toh K."/>
        </authorList>
    </citation>
    <scope>NUCLEOTIDE SEQUENCE [LARGE SCALE GENOMIC DNA]</scope>
</reference>
<dbReference type="PANTHER" id="PTHR12532">
    <property type="entry name" value="TRANSLATIONAL ACTIVATOR OF CYTOCHROME C OXIDASE 1"/>
    <property type="match status" value="1"/>
</dbReference>
<sequence>VPAAMAGTVLMSRSLCLGYGRKLAAGAPVAALCCCTVRQPRAVLPLCLSWATPPGRSVHCSSVRFAGHNKWSKVKNIKGPKDAARSRMFMKFALMIRLAVREGGANPDFNAQLANIIEQCRSKNMPKASIEAAVKGADKSKASSYALYEGRGPGSSSLLIEILTDNNARSHREIKHILAKNGGTMCDGARYSFQRKGVVTASGQDAAGRVVSLERALELAIESGAEDVRETEDEEEKPLLQFICDVSSLRGVRQALDSLGLRTLAAGPEFVACSLAQLSQGEMESASRLLEVLNECPDVIRVWDNIQGEA</sequence>
<evidence type="ECO:0000256" key="6">
    <source>
        <dbReference type="ARBA" id="ARBA00023159"/>
    </source>
</evidence>
<feature type="domain" description="TACO1/YebC-like N-terminal" evidence="11">
    <location>
        <begin position="69"/>
        <end position="138"/>
    </location>
</feature>